<reference evidence="1" key="1">
    <citation type="submission" date="2016-06" db="EMBL/GenBank/DDBJ databases">
        <title>Draft Genome sequence of the fungus Inonotus baumii.</title>
        <authorList>
            <person name="Zhu H."/>
            <person name="Lin W."/>
        </authorList>
    </citation>
    <scope>NUCLEOTIDE SEQUENCE</scope>
    <source>
        <strain evidence="1">821</strain>
    </source>
</reference>
<comment type="caution">
    <text evidence="1">The sequence shown here is derived from an EMBL/GenBank/DDBJ whole genome shotgun (WGS) entry which is preliminary data.</text>
</comment>
<gene>
    <name evidence="1" type="ORF">A7U60_g6810</name>
</gene>
<dbReference type="OrthoDB" id="3266220at2759"/>
<keyword evidence="2" id="KW-1185">Reference proteome</keyword>
<dbReference type="Proteomes" id="UP000757232">
    <property type="component" value="Unassembled WGS sequence"/>
</dbReference>
<dbReference type="EMBL" id="LNZH02000204">
    <property type="protein sequence ID" value="OCB86220.1"/>
    <property type="molecule type" value="Genomic_DNA"/>
</dbReference>
<name>A0A9Q5N1D4_SANBA</name>
<proteinExistence type="predicted"/>
<evidence type="ECO:0000313" key="1">
    <source>
        <dbReference type="EMBL" id="OCB86220.1"/>
    </source>
</evidence>
<dbReference type="AlphaFoldDB" id="A0A9Q5N1D4"/>
<accession>A0A9Q5N1D4</accession>
<organism evidence="1 2">
    <name type="scientific">Sanghuangporus baumii</name>
    <name type="common">Phellinus baumii</name>
    <dbReference type="NCBI Taxonomy" id="108892"/>
    <lineage>
        <taxon>Eukaryota</taxon>
        <taxon>Fungi</taxon>
        <taxon>Dikarya</taxon>
        <taxon>Basidiomycota</taxon>
        <taxon>Agaricomycotina</taxon>
        <taxon>Agaricomycetes</taxon>
        <taxon>Hymenochaetales</taxon>
        <taxon>Hymenochaetaceae</taxon>
        <taxon>Sanghuangporus</taxon>
    </lineage>
</organism>
<evidence type="ECO:0000313" key="2">
    <source>
        <dbReference type="Proteomes" id="UP000757232"/>
    </source>
</evidence>
<sequence length="173" mass="19633">MIRKTVKNSLSDVLSAAFRRVRALSASVVNERSEDKQKEKIDSDDVTLSGTYTSECSTLVDFVVPEPEAIVLSEDRTESLSSLLDDEKQAWSSTTSTINISSYTSNVYLTKSSDSNLSLLDEDECTWVMPRRRSNGRKKRTLFSSKVRTTKPQNVSLQYEQCQFLDPEERSWV</sequence>
<protein>
    <submittedName>
        <fullName evidence="1">Uncharacterized protein</fullName>
    </submittedName>
</protein>